<sequence>MDSIIFNVLSSRFVSELPTIMVLIIINIIEIKVTKLIVFFIKLLLLKCSLCKLSTNFIVSEFIL</sequence>
<keyword evidence="1" id="KW-0472">Membrane</keyword>
<dbReference type="EMBL" id="CP009787">
    <property type="protein sequence ID" value="AJJ09934.1"/>
    <property type="molecule type" value="Genomic_DNA"/>
</dbReference>
<evidence type="ECO:0000256" key="1">
    <source>
        <dbReference type="SAM" id="Phobius"/>
    </source>
</evidence>
<accession>A0ABN4EZE2</accession>
<protein>
    <submittedName>
        <fullName evidence="2">Uncharacterized protein</fullName>
    </submittedName>
</protein>
<name>A0ABN4EZE2_YERRO</name>
<keyword evidence="1" id="KW-1133">Transmembrane helix</keyword>
<proteinExistence type="predicted"/>
<dbReference type="Proteomes" id="UP000031914">
    <property type="component" value="Chromosome"/>
</dbReference>
<keyword evidence="1" id="KW-0812">Transmembrane</keyword>
<feature type="transmembrane region" description="Helical" evidence="1">
    <location>
        <begin position="20"/>
        <end position="45"/>
    </location>
</feature>
<reference evidence="2 3" key="1">
    <citation type="journal article" date="2015" name="Genome Announc.">
        <title>Thirty-Two Complete Genome Assemblies of Nine Yersinia Species, Including Y. pestis, Y. pseudotuberculosis, and Y. enterocolitica.</title>
        <authorList>
            <person name="Johnson S.L."/>
            <person name="Daligault H.E."/>
            <person name="Davenport K.W."/>
            <person name="Jaissle J."/>
            <person name="Frey K.G."/>
            <person name="Ladner J.T."/>
            <person name="Broomall S.M."/>
            <person name="Bishop-Lilly K.A."/>
            <person name="Bruce D.C."/>
            <person name="Coyne S.R."/>
            <person name="Gibbons H.S."/>
            <person name="Lo C.C."/>
            <person name="Munk A.C."/>
            <person name="Rosenzweig C.N."/>
            <person name="Koroleva G.I."/>
            <person name="Palacios G.F."/>
            <person name="Redden C.L."/>
            <person name="Xu Y."/>
            <person name="Minogue T.D."/>
            <person name="Chain P.S."/>
        </authorList>
    </citation>
    <scope>NUCLEOTIDE SEQUENCE [LARGE SCALE GENOMIC DNA]</scope>
    <source>
        <strain evidence="2 3">YRA</strain>
    </source>
</reference>
<evidence type="ECO:0000313" key="3">
    <source>
        <dbReference type="Proteomes" id="UP000031914"/>
    </source>
</evidence>
<gene>
    <name evidence="2" type="ORF">CH64_1</name>
</gene>
<evidence type="ECO:0000313" key="2">
    <source>
        <dbReference type="EMBL" id="AJJ09934.1"/>
    </source>
</evidence>
<keyword evidence="3" id="KW-1185">Reference proteome</keyword>
<organism evidence="2 3">
    <name type="scientific">Yersinia rohdei</name>
    <dbReference type="NCBI Taxonomy" id="29485"/>
    <lineage>
        <taxon>Bacteria</taxon>
        <taxon>Pseudomonadati</taxon>
        <taxon>Pseudomonadota</taxon>
        <taxon>Gammaproteobacteria</taxon>
        <taxon>Enterobacterales</taxon>
        <taxon>Yersiniaceae</taxon>
        <taxon>Yersinia</taxon>
    </lineage>
</organism>